<name>A0ABR6CPX1_9BACI</name>
<sequence length="73" mass="8703">MMNQLYVPTVEIDGHIHLVKSQKYCECNRQYCYFEHSRKDRRKIKFKPLTNIDCQQCKNSLLLVKPDLTSIQA</sequence>
<evidence type="ECO:0000313" key="1">
    <source>
        <dbReference type="EMBL" id="MBA9026751.1"/>
    </source>
</evidence>
<proteinExistence type="predicted"/>
<gene>
    <name evidence="1" type="ORF">HNP81_002036</name>
</gene>
<organism evidence="1 2">
    <name type="scientific">Peribacillus huizhouensis</name>
    <dbReference type="NCBI Taxonomy" id="1501239"/>
    <lineage>
        <taxon>Bacteria</taxon>
        <taxon>Bacillati</taxon>
        <taxon>Bacillota</taxon>
        <taxon>Bacilli</taxon>
        <taxon>Bacillales</taxon>
        <taxon>Bacillaceae</taxon>
        <taxon>Peribacillus</taxon>
    </lineage>
</organism>
<protein>
    <submittedName>
        <fullName evidence="1">Uncharacterized protein</fullName>
    </submittedName>
</protein>
<keyword evidence="2" id="KW-1185">Reference proteome</keyword>
<dbReference type="Proteomes" id="UP000626697">
    <property type="component" value="Unassembled WGS sequence"/>
</dbReference>
<comment type="caution">
    <text evidence="1">The sequence shown here is derived from an EMBL/GenBank/DDBJ whole genome shotgun (WGS) entry which is preliminary data.</text>
</comment>
<dbReference type="EMBL" id="JACJHX010000005">
    <property type="protein sequence ID" value="MBA9026751.1"/>
    <property type="molecule type" value="Genomic_DNA"/>
</dbReference>
<accession>A0ABR6CPX1</accession>
<evidence type="ECO:0000313" key="2">
    <source>
        <dbReference type="Proteomes" id="UP000626697"/>
    </source>
</evidence>
<reference evidence="1 2" key="1">
    <citation type="submission" date="2020-08" db="EMBL/GenBank/DDBJ databases">
        <title>Genomic Encyclopedia of Type Strains, Phase IV (KMG-IV): sequencing the most valuable type-strain genomes for metagenomic binning, comparative biology and taxonomic classification.</title>
        <authorList>
            <person name="Goeker M."/>
        </authorList>
    </citation>
    <scope>NUCLEOTIDE SEQUENCE [LARGE SCALE GENOMIC DNA]</scope>
    <source>
        <strain evidence="1 2">DSM 105481</strain>
    </source>
</reference>